<dbReference type="InterPro" id="IPR050377">
    <property type="entry name" value="Radical_SAM_PqqE_MftC-like"/>
</dbReference>
<evidence type="ECO:0000256" key="3">
    <source>
        <dbReference type="ARBA" id="ARBA00022691"/>
    </source>
</evidence>
<comment type="cofactor">
    <cofactor evidence="1">
        <name>[4Fe-4S] cluster</name>
        <dbReference type="ChEBI" id="CHEBI:49883"/>
    </cofactor>
</comment>
<comment type="caution">
    <text evidence="9">The sequence shown here is derived from an EMBL/GenBank/DDBJ whole genome shotgun (WGS) entry which is preliminary data.</text>
</comment>
<sequence length="368" mass="40301">MRYAECPLLVYWELTRACELACRHCRAEAVSRRHPRELSTAAGYALLEQLAGFGPPLPHLVLTGGDPLKRPDLFDLISRARSLGFSVAITPSGTYALTQRVIARLKDAGVSILALSLDGSTAARHDALRGVPGSFDWTVQATRWARSLGLPLQINSLVCAETRDDLPALLDLVGELGAQRWSLFFLVPIGRGRLLREVEPDEAERIMAWLYQVTPTVPFAIKTTEAPFYRRVVAQRRAHERRSGGTPPDLASVRQGHGVRDGNGILFISHVGDIYPAGFLPLKLGNVTTSDPVEVYRRHPLLVSLRDPDRFKGKCGRCEFRFVCGGSRARAWSATGDPLESDPLCPYQPSLPASTVQPPVPGDATLPA</sequence>
<proteinExistence type="predicted"/>
<dbReference type="InterPro" id="IPR006638">
    <property type="entry name" value="Elp3/MiaA/NifB-like_rSAM"/>
</dbReference>
<evidence type="ECO:0000256" key="7">
    <source>
        <dbReference type="SAM" id="MobiDB-lite"/>
    </source>
</evidence>
<evidence type="ECO:0000313" key="9">
    <source>
        <dbReference type="EMBL" id="HEG90530.1"/>
    </source>
</evidence>
<dbReference type="SFLD" id="SFLDS00029">
    <property type="entry name" value="Radical_SAM"/>
    <property type="match status" value="1"/>
</dbReference>
<feature type="region of interest" description="Disordered" evidence="7">
    <location>
        <begin position="343"/>
        <end position="368"/>
    </location>
</feature>
<dbReference type="SFLD" id="SFLDG01067">
    <property type="entry name" value="SPASM/twitch_domain_containing"/>
    <property type="match status" value="1"/>
</dbReference>
<dbReference type="PANTHER" id="PTHR11228:SF34">
    <property type="entry name" value="TUNGSTEN-CONTAINING ALDEHYDE FERREDOXIN OXIDOREDUCTASE COFACTOR MODIFYING PROTEIN"/>
    <property type="match status" value="1"/>
</dbReference>
<dbReference type="GO" id="GO:0051539">
    <property type="term" value="F:4 iron, 4 sulfur cluster binding"/>
    <property type="evidence" value="ECO:0007669"/>
    <property type="project" value="UniProtKB-KW"/>
</dbReference>
<name>A0A831TEH1_9BACT</name>
<evidence type="ECO:0000256" key="5">
    <source>
        <dbReference type="ARBA" id="ARBA00023004"/>
    </source>
</evidence>
<keyword evidence="2" id="KW-0004">4Fe-4S</keyword>
<evidence type="ECO:0000256" key="2">
    <source>
        <dbReference type="ARBA" id="ARBA00022485"/>
    </source>
</evidence>
<dbReference type="NCBIfam" id="TIGR04053">
    <property type="entry name" value="TIGR04053 family radical SAM/SPASM domain-containing protein"/>
    <property type="match status" value="1"/>
</dbReference>
<dbReference type="PROSITE" id="PS51918">
    <property type="entry name" value="RADICAL_SAM"/>
    <property type="match status" value="1"/>
</dbReference>
<organism evidence="9">
    <name type="scientific">Thermorudis peleae</name>
    <dbReference type="NCBI Taxonomy" id="1382356"/>
    <lineage>
        <taxon>Bacteria</taxon>
        <taxon>Pseudomonadati</taxon>
        <taxon>Thermomicrobiota</taxon>
        <taxon>Thermomicrobia</taxon>
        <taxon>Thermomicrobia incertae sedis</taxon>
        <taxon>Thermorudis</taxon>
    </lineage>
</organism>
<dbReference type="InterPro" id="IPR007197">
    <property type="entry name" value="rSAM"/>
</dbReference>
<dbReference type="AlphaFoldDB" id="A0A831TEH1"/>
<dbReference type="Pfam" id="PF04055">
    <property type="entry name" value="Radical_SAM"/>
    <property type="match status" value="1"/>
</dbReference>
<keyword evidence="3" id="KW-0949">S-adenosyl-L-methionine</keyword>
<evidence type="ECO:0000256" key="1">
    <source>
        <dbReference type="ARBA" id="ARBA00001966"/>
    </source>
</evidence>
<dbReference type="CDD" id="cd21123">
    <property type="entry name" value="SPASM_MftC-like"/>
    <property type="match status" value="1"/>
</dbReference>
<evidence type="ECO:0000259" key="8">
    <source>
        <dbReference type="PROSITE" id="PS51918"/>
    </source>
</evidence>
<accession>A0A831TEH1</accession>
<dbReference type="Gene3D" id="3.20.20.70">
    <property type="entry name" value="Aldolase class I"/>
    <property type="match status" value="1"/>
</dbReference>
<dbReference type="CDD" id="cd01335">
    <property type="entry name" value="Radical_SAM"/>
    <property type="match status" value="1"/>
</dbReference>
<reference evidence="9" key="1">
    <citation type="journal article" date="2020" name="mSystems">
        <title>Genome- and Community-Level Interaction Insights into Carbon Utilization and Element Cycling Functions of Hydrothermarchaeota in Hydrothermal Sediment.</title>
        <authorList>
            <person name="Zhou Z."/>
            <person name="Liu Y."/>
            <person name="Xu W."/>
            <person name="Pan J."/>
            <person name="Luo Z.H."/>
            <person name="Li M."/>
        </authorList>
    </citation>
    <scope>NUCLEOTIDE SEQUENCE [LARGE SCALE GENOMIC DNA]</scope>
    <source>
        <strain evidence="9">SpSt-210</strain>
    </source>
</reference>
<dbReference type="InterPro" id="IPR058240">
    <property type="entry name" value="rSAM_sf"/>
</dbReference>
<dbReference type="InterPro" id="IPR017200">
    <property type="entry name" value="PqqE-like"/>
</dbReference>
<evidence type="ECO:0000256" key="6">
    <source>
        <dbReference type="ARBA" id="ARBA00023014"/>
    </source>
</evidence>
<dbReference type="EMBL" id="DSIY01000083">
    <property type="protein sequence ID" value="HEG90530.1"/>
    <property type="molecule type" value="Genomic_DNA"/>
</dbReference>
<keyword evidence="6" id="KW-0411">Iron-sulfur</keyword>
<dbReference type="InterPro" id="IPR013785">
    <property type="entry name" value="Aldolase_TIM"/>
</dbReference>
<dbReference type="SMART" id="SM00729">
    <property type="entry name" value="Elp3"/>
    <property type="match status" value="1"/>
</dbReference>
<keyword evidence="5" id="KW-0408">Iron</keyword>
<dbReference type="PIRSF" id="PIRSF037420">
    <property type="entry name" value="PQQ_syn_pqqE"/>
    <property type="match status" value="1"/>
</dbReference>
<dbReference type="SUPFAM" id="SSF102114">
    <property type="entry name" value="Radical SAM enzymes"/>
    <property type="match status" value="1"/>
</dbReference>
<dbReference type="GO" id="GO:0003824">
    <property type="term" value="F:catalytic activity"/>
    <property type="evidence" value="ECO:0007669"/>
    <property type="project" value="InterPro"/>
</dbReference>
<keyword evidence="4" id="KW-0479">Metal-binding</keyword>
<dbReference type="PANTHER" id="PTHR11228">
    <property type="entry name" value="RADICAL SAM DOMAIN PROTEIN"/>
    <property type="match status" value="1"/>
</dbReference>
<feature type="domain" description="Radical SAM core" evidence="8">
    <location>
        <begin position="4"/>
        <end position="216"/>
    </location>
</feature>
<gene>
    <name evidence="9" type="ORF">ENP34_03680</name>
</gene>
<dbReference type="SFLD" id="SFLDG01386">
    <property type="entry name" value="main_SPASM_domain-containing"/>
    <property type="match status" value="1"/>
</dbReference>
<dbReference type="GO" id="GO:0046872">
    <property type="term" value="F:metal ion binding"/>
    <property type="evidence" value="ECO:0007669"/>
    <property type="project" value="UniProtKB-KW"/>
</dbReference>
<evidence type="ECO:0000256" key="4">
    <source>
        <dbReference type="ARBA" id="ARBA00022723"/>
    </source>
</evidence>
<protein>
    <submittedName>
        <fullName evidence="9">TIGR04053 family radical SAM/SPASM domain-containing protein</fullName>
    </submittedName>
</protein>